<dbReference type="EMBL" id="SACO01000002">
    <property type="protein sequence ID" value="RVU07042.1"/>
    <property type="molecule type" value="Genomic_DNA"/>
</dbReference>
<comment type="caution">
    <text evidence="2">The sequence shown here is derived from an EMBL/GenBank/DDBJ whole genome shotgun (WGS) entry which is preliminary data.</text>
</comment>
<dbReference type="RefSeq" id="WP_127706289.1">
    <property type="nucleotide sequence ID" value="NZ_SACO01000002.1"/>
</dbReference>
<dbReference type="OrthoDB" id="7508547at2"/>
<reference evidence="2 3" key="1">
    <citation type="submission" date="2019-01" db="EMBL/GenBank/DDBJ databases">
        <authorList>
            <person name="Chen W.-M."/>
        </authorList>
    </citation>
    <scope>NUCLEOTIDE SEQUENCE [LARGE SCALE GENOMIC DNA]</scope>
    <source>
        <strain evidence="2 3">FSY-9</strain>
    </source>
</reference>
<dbReference type="InterPro" id="IPR006311">
    <property type="entry name" value="TAT_signal"/>
</dbReference>
<dbReference type="AlphaFoldDB" id="A0A3S2VVR6"/>
<feature type="signal peptide" evidence="1">
    <location>
        <begin position="1"/>
        <end position="29"/>
    </location>
</feature>
<sequence length="124" mass="13160">MMAALSLTRRHLLQSAGAVGALASAPALAARIKPALVVYDSRLIESAGFAGEHDGPALDVAQGLHPRRLALGNAKALEGMTGWGDYVALRGALRLQGFRPVTERKVQAPLSGAGHLFRWRLERA</sequence>
<evidence type="ECO:0008006" key="4">
    <source>
        <dbReference type="Google" id="ProtNLM"/>
    </source>
</evidence>
<feature type="chain" id="PRO_5018686373" description="Twin-arginine translocation signal domain-containing protein" evidence="1">
    <location>
        <begin position="30"/>
        <end position="124"/>
    </location>
</feature>
<keyword evidence="1" id="KW-0732">Signal</keyword>
<dbReference type="Proteomes" id="UP000282837">
    <property type="component" value="Unassembled WGS sequence"/>
</dbReference>
<protein>
    <recommendedName>
        <fullName evidence="4">Twin-arginine translocation signal domain-containing protein</fullName>
    </recommendedName>
</protein>
<gene>
    <name evidence="2" type="ORF">EOE18_03555</name>
</gene>
<evidence type="ECO:0000313" key="2">
    <source>
        <dbReference type="EMBL" id="RVU07042.1"/>
    </source>
</evidence>
<keyword evidence="3" id="KW-1185">Reference proteome</keyword>
<dbReference type="PROSITE" id="PS51318">
    <property type="entry name" value="TAT"/>
    <property type="match status" value="1"/>
</dbReference>
<evidence type="ECO:0000313" key="3">
    <source>
        <dbReference type="Proteomes" id="UP000282837"/>
    </source>
</evidence>
<evidence type="ECO:0000256" key="1">
    <source>
        <dbReference type="SAM" id="SignalP"/>
    </source>
</evidence>
<name>A0A3S2VVR6_9SPHN</name>
<organism evidence="2 3">
    <name type="scientific">Novosphingobium umbonatum</name>
    <dbReference type="NCBI Taxonomy" id="1908524"/>
    <lineage>
        <taxon>Bacteria</taxon>
        <taxon>Pseudomonadati</taxon>
        <taxon>Pseudomonadota</taxon>
        <taxon>Alphaproteobacteria</taxon>
        <taxon>Sphingomonadales</taxon>
        <taxon>Sphingomonadaceae</taxon>
        <taxon>Novosphingobium</taxon>
    </lineage>
</organism>
<accession>A0A3S2VVR6</accession>
<proteinExistence type="predicted"/>